<gene>
    <name evidence="1" type="ORF">MC7420_3500</name>
</gene>
<dbReference type="AlphaFoldDB" id="B4W076"/>
<evidence type="ECO:0000313" key="1">
    <source>
        <dbReference type="EMBL" id="EDX72428.1"/>
    </source>
</evidence>
<dbReference type="STRING" id="118168.MC7420_3500"/>
<keyword evidence="2" id="KW-1185">Reference proteome</keyword>
<sequence>MLLKSSYDFSVTKNQSFLVFNFDSVTRIHIPIVFCDRVLPKLPQSLATP</sequence>
<proteinExistence type="predicted"/>
<protein>
    <submittedName>
        <fullName evidence="1">Uncharacterized protein</fullName>
    </submittedName>
</protein>
<name>B4W076_9CYAN</name>
<dbReference type="Proteomes" id="UP000003835">
    <property type="component" value="Unassembled WGS sequence"/>
</dbReference>
<organism evidence="1 2">
    <name type="scientific">Coleofasciculus chthonoplastes PCC 7420</name>
    <dbReference type="NCBI Taxonomy" id="118168"/>
    <lineage>
        <taxon>Bacteria</taxon>
        <taxon>Bacillati</taxon>
        <taxon>Cyanobacteriota</taxon>
        <taxon>Cyanophyceae</taxon>
        <taxon>Coleofasciculales</taxon>
        <taxon>Coleofasciculaceae</taxon>
        <taxon>Coleofasciculus</taxon>
    </lineage>
</organism>
<evidence type="ECO:0000313" key="2">
    <source>
        <dbReference type="Proteomes" id="UP000003835"/>
    </source>
</evidence>
<dbReference type="EMBL" id="DS989864">
    <property type="protein sequence ID" value="EDX72428.1"/>
    <property type="molecule type" value="Genomic_DNA"/>
</dbReference>
<reference evidence="1 2" key="1">
    <citation type="submission" date="2008-07" db="EMBL/GenBank/DDBJ databases">
        <authorList>
            <person name="Tandeau de Marsac N."/>
            <person name="Ferriera S."/>
            <person name="Johnson J."/>
            <person name="Kravitz S."/>
            <person name="Beeson K."/>
            <person name="Sutton G."/>
            <person name="Rogers Y.-H."/>
            <person name="Friedman R."/>
            <person name="Frazier M."/>
            <person name="Venter J.C."/>
        </authorList>
    </citation>
    <scope>NUCLEOTIDE SEQUENCE [LARGE SCALE GENOMIC DNA]</scope>
    <source>
        <strain evidence="1 2">PCC 7420</strain>
    </source>
</reference>
<accession>B4W076</accession>
<dbReference type="HOGENOM" id="CLU_3134445_0_0_3"/>